<evidence type="ECO:0000256" key="6">
    <source>
        <dbReference type="SAM" id="Phobius"/>
    </source>
</evidence>
<dbReference type="STRING" id="168276.SAMN05444580_10673"/>
<dbReference type="Proteomes" id="UP000199417">
    <property type="component" value="Unassembled WGS sequence"/>
</dbReference>
<accession>A0A1G6X3B9</accession>
<evidence type="ECO:0000256" key="1">
    <source>
        <dbReference type="ARBA" id="ARBA00004141"/>
    </source>
</evidence>
<feature type="transmembrane region" description="Helical" evidence="6">
    <location>
        <begin position="91"/>
        <end position="115"/>
    </location>
</feature>
<dbReference type="RefSeq" id="WP_072845838.1">
    <property type="nucleotide sequence ID" value="NZ_FNAB01000006.1"/>
</dbReference>
<keyword evidence="5 6" id="KW-0472">Membrane</keyword>
<dbReference type="Pfam" id="PF03649">
    <property type="entry name" value="UPF0014"/>
    <property type="match status" value="1"/>
</dbReference>
<evidence type="ECO:0000256" key="3">
    <source>
        <dbReference type="ARBA" id="ARBA00022692"/>
    </source>
</evidence>
<dbReference type="GO" id="GO:0005886">
    <property type="term" value="C:plasma membrane"/>
    <property type="evidence" value="ECO:0007669"/>
    <property type="project" value="TreeGrafter"/>
</dbReference>
<evidence type="ECO:0000256" key="4">
    <source>
        <dbReference type="ARBA" id="ARBA00022989"/>
    </source>
</evidence>
<reference evidence="7 8" key="1">
    <citation type="submission" date="2016-10" db="EMBL/GenBank/DDBJ databases">
        <authorList>
            <person name="de Groot N.N."/>
        </authorList>
    </citation>
    <scope>NUCLEOTIDE SEQUENCE [LARGE SCALE GENOMIC DNA]</scope>
    <source>
        <strain evidence="7 8">JCM 11308</strain>
    </source>
</reference>
<proteinExistence type="inferred from homology"/>
<dbReference type="PANTHER" id="PTHR30028">
    <property type="entry name" value="UPF0014 INNER MEMBRANE PROTEIN YBBM-RELATED"/>
    <property type="match status" value="1"/>
</dbReference>
<comment type="similarity">
    <text evidence="2">Belongs to the UPF0014 family.</text>
</comment>
<feature type="transmembrane region" description="Helical" evidence="6">
    <location>
        <begin position="191"/>
        <end position="212"/>
    </location>
</feature>
<dbReference type="InterPro" id="IPR005226">
    <property type="entry name" value="UPF0014_fam"/>
</dbReference>
<feature type="transmembrane region" description="Helical" evidence="6">
    <location>
        <begin position="50"/>
        <end position="79"/>
    </location>
</feature>
<dbReference type="AlphaFoldDB" id="A0A1G6X3B9"/>
<feature type="transmembrane region" description="Helical" evidence="6">
    <location>
        <begin position="9"/>
        <end position="30"/>
    </location>
</feature>
<evidence type="ECO:0000256" key="5">
    <source>
        <dbReference type="ARBA" id="ARBA00023136"/>
    </source>
</evidence>
<protein>
    <submittedName>
        <fullName evidence="7">Putative ABC transport system permease protein</fullName>
    </submittedName>
</protein>
<gene>
    <name evidence="7" type="ORF">SAMN05444580_10673</name>
</gene>
<keyword evidence="4 6" id="KW-1133">Transmembrane helix</keyword>
<dbReference type="EMBL" id="FNAB01000006">
    <property type="protein sequence ID" value="SDD72569.1"/>
    <property type="molecule type" value="Genomic_DNA"/>
</dbReference>
<comment type="subcellular location">
    <subcellularLocation>
        <location evidence="1">Membrane</location>
        <topology evidence="1">Multi-pass membrane protein</topology>
    </subcellularLocation>
</comment>
<organism evidence="7 8">
    <name type="scientific">Rhodococcus tukisamuensis</name>
    <dbReference type="NCBI Taxonomy" id="168276"/>
    <lineage>
        <taxon>Bacteria</taxon>
        <taxon>Bacillati</taxon>
        <taxon>Actinomycetota</taxon>
        <taxon>Actinomycetes</taxon>
        <taxon>Mycobacteriales</taxon>
        <taxon>Nocardiaceae</taxon>
        <taxon>Rhodococcus</taxon>
    </lineage>
</organism>
<dbReference type="PANTHER" id="PTHR30028:SF0">
    <property type="entry name" value="PROTEIN ALUMINUM SENSITIVE 3"/>
    <property type="match status" value="1"/>
</dbReference>
<feature type="transmembrane region" description="Helical" evidence="6">
    <location>
        <begin position="121"/>
        <end position="141"/>
    </location>
</feature>
<evidence type="ECO:0000313" key="8">
    <source>
        <dbReference type="Proteomes" id="UP000199417"/>
    </source>
</evidence>
<sequence>MSTSLAHPGLALAVVCTVMALAAALVYRVAALDHPLVVPRAALRGAAQLAAVSVVLAAALTHLWSAAAVLALMFAAASVTSARRADAGRSAAWLSVALAAGVGAVLPLLLVSGVVPLEGVAVIPIGGIVLGGAMTATSLAAKRSLDAITQRYGEVEAALSLGLSLRDSRMEVIRTAASDALLPGLDQTRTVGLVTLPGAFVGVLLASGSAVQAGAVQILVLVGLLLAQTCAVAVTMELVARAVVRRGVPV</sequence>
<name>A0A1G6X3B9_9NOCA</name>
<keyword evidence="8" id="KW-1185">Reference proteome</keyword>
<feature type="transmembrane region" description="Helical" evidence="6">
    <location>
        <begin position="218"/>
        <end position="240"/>
    </location>
</feature>
<evidence type="ECO:0000313" key="7">
    <source>
        <dbReference type="EMBL" id="SDD72569.1"/>
    </source>
</evidence>
<evidence type="ECO:0000256" key="2">
    <source>
        <dbReference type="ARBA" id="ARBA00005268"/>
    </source>
</evidence>
<keyword evidence="3 6" id="KW-0812">Transmembrane</keyword>